<dbReference type="Gene3D" id="2.130.10.10">
    <property type="entry name" value="YVTN repeat-like/Quinoprotein amine dehydrogenase"/>
    <property type="match status" value="1"/>
</dbReference>
<dbReference type="InterPro" id="IPR008775">
    <property type="entry name" value="Phytyl_CoA_dOase-like"/>
</dbReference>
<reference evidence="2" key="1">
    <citation type="journal article" date="2015" name="PLoS Genet.">
        <title>Genome Sequence and Transcriptome Analyses of Chrysochromulina tobin: Metabolic Tools for Enhanced Algal Fitness in the Prominent Order Prymnesiales (Haptophyceae).</title>
        <authorList>
            <person name="Hovde B.T."/>
            <person name="Deodato C.R."/>
            <person name="Hunsperger H.M."/>
            <person name="Ryken S.A."/>
            <person name="Yost W."/>
            <person name="Jha R.K."/>
            <person name="Patterson J."/>
            <person name="Monnat R.J. Jr."/>
            <person name="Barlow S.B."/>
            <person name="Starkenburg S.R."/>
            <person name="Cattolico R.A."/>
        </authorList>
    </citation>
    <scope>NUCLEOTIDE SEQUENCE</scope>
    <source>
        <strain evidence="2">CCMP291</strain>
    </source>
</reference>
<feature type="non-terminal residue" evidence="1">
    <location>
        <position position="757"/>
    </location>
</feature>
<dbReference type="InterPro" id="IPR015943">
    <property type="entry name" value="WD40/YVTN_repeat-like_dom_sf"/>
</dbReference>
<dbReference type="EMBL" id="JWZX01003412">
    <property type="protein sequence ID" value="KOO20790.1"/>
    <property type="molecule type" value="Genomic_DNA"/>
</dbReference>
<dbReference type="SUPFAM" id="SSF63829">
    <property type="entry name" value="Calcium-dependent phosphotriesterase"/>
    <property type="match status" value="1"/>
</dbReference>
<comment type="caution">
    <text evidence="1">The sequence shown here is derived from an EMBL/GenBank/DDBJ whole genome shotgun (WGS) entry which is preliminary data.</text>
</comment>
<organism evidence="1 2">
    <name type="scientific">Chrysochromulina tobinii</name>
    <dbReference type="NCBI Taxonomy" id="1460289"/>
    <lineage>
        <taxon>Eukaryota</taxon>
        <taxon>Haptista</taxon>
        <taxon>Haptophyta</taxon>
        <taxon>Prymnesiophyceae</taxon>
        <taxon>Prymnesiales</taxon>
        <taxon>Chrysochromulinaceae</taxon>
        <taxon>Chrysochromulina</taxon>
    </lineage>
</organism>
<name>A0A0M0J2N9_9EUKA</name>
<dbReference type="PANTHER" id="PTHR31630">
    <property type="entry name" value="PHYTANOYL-COA DIOXYGENASE-RELATED-RELATED"/>
    <property type="match status" value="1"/>
</dbReference>
<dbReference type="PANTHER" id="PTHR31630:SF6">
    <property type="entry name" value="PHYTANOYL-COA DIOXYGENASE-RELATED"/>
    <property type="match status" value="1"/>
</dbReference>
<dbReference type="Pfam" id="PF05721">
    <property type="entry name" value="PhyH"/>
    <property type="match status" value="1"/>
</dbReference>
<accession>A0A0M0J2N9</accession>
<gene>
    <name evidence="1" type="ORF">Ctob_000186</name>
</gene>
<keyword evidence="2" id="KW-1185">Reference proteome</keyword>
<evidence type="ECO:0000313" key="1">
    <source>
        <dbReference type="EMBL" id="KOO20790.1"/>
    </source>
</evidence>
<proteinExistence type="predicted"/>
<evidence type="ECO:0000313" key="2">
    <source>
        <dbReference type="Proteomes" id="UP000037460"/>
    </source>
</evidence>
<protein>
    <submittedName>
        <fullName evidence="1">Uncharacterized protein</fullName>
    </submittedName>
</protein>
<dbReference type="SUPFAM" id="SSF51197">
    <property type="entry name" value="Clavaminate synthase-like"/>
    <property type="match status" value="1"/>
</dbReference>
<sequence length="757" mass="81903">MQLISRMVAMTAVATAVVVLLYRRHRRRAKEPKAVAALMNHEPLMGQEKWLGGVLGADGNVYGVPGHAQRVMKLNVQTGKVSLIGGPYPGQYKWLRGVAAPDGAIYCIPSHAETVLKIDCTRSEDQCSHIGGPIPGLWKWHGAVLSPHDGCIYGIPQFAETILKIDVATQKVTEFGGPWPGASPTGKHKWYGGLLGGDGCIYGIPQCANAVLKINPMTQEVTMLGELDGGGWKWHGGVTGRDGCIYGIPANADGVLRIDPMKQEVTVIPFTYHCHHRNDRKYKYLGGVLGPDDCIYCIPSDADFVLKVDPATQTAYEVGESLEGRTGRLNCNKWQNGFLAADGRIYGIPLKSASVLCIDVATQTVYTVGSGFTGANKWEGGVLAHDGAMYCIPMRHKHILKINPETPDGKITEIVDEHGHVLEPTPITTPMASMTGGAVHKAGTTDGHVSVAAAASNGSDGAEPARPHDALFAHLSTAKALACATVNGHKVFGRHVAEALAKDGYIVLPGVLSTSECAEELSRMWEYVERVSPGVLRDEPASWYPAGYKYPGTKGGHKAGEEAAAPDPWPHSGWRSFCDMMQTHQAGWVFTELREKLATRVFEPLYGTRELHASKEGFTFHRPTATGEGRGIHPGVDKQAFVCGQPSHTSGEHFDQGHSESGLQYIQSSTSLLDQQSEDACFLCWPGSHRCHQQLTKSTHRGRSHWVPLTDAELDELRAAGLEPRRVPVKAGDVILWRSDLAHSAAPPLGPRPNFRA</sequence>
<dbReference type="Proteomes" id="UP000037460">
    <property type="component" value="Unassembled WGS sequence"/>
</dbReference>
<dbReference type="Gene3D" id="2.60.120.620">
    <property type="entry name" value="q2cbj1_9rhob like domain"/>
    <property type="match status" value="1"/>
</dbReference>
<dbReference type="OrthoDB" id="10260017at2759"/>
<dbReference type="SUPFAM" id="SSF101898">
    <property type="entry name" value="NHL repeat"/>
    <property type="match status" value="1"/>
</dbReference>
<dbReference type="AlphaFoldDB" id="A0A0M0J2N9"/>